<proteinExistence type="predicted"/>
<dbReference type="RefSeq" id="WP_379938980.1">
    <property type="nucleotide sequence ID" value="NZ_JBHTIB010000002.1"/>
</dbReference>
<protein>
    <recommendedName>
        <fullName evidence="3">Secreted protein (Por secretion system target)</fullName>
    </recommendedName>
</protein>
<accession>A0ABW3BNC7</accession>
<comment type="caution">
    <text evidence="1">The sequence shown here is derived from an EMBL/GenBank/DDBJ whole genome shotgun (WGS) entry which is preliminary data.</text>
</comment>
<dbReference type="EMBL" id="JBHTIB010000002">
    <property type="protein sequence ID" value="MFD0834581.1"/>
    <property type="molecule type" value="Genomic_DNA"/>
</dbReference>
<reference evidence="2" key="1">
    <citation type="journal article" date="2019" name="Int. J. Syst. Evol. Microbiol.">
        <title>The Global Catalogue of Microorganisms (GCM) 10K type strain sequencing project: providing services to taxonomists for standard genome sequencing and annotation.</title>
        <authorList>
            <consortium name="The Broad Institute Genomics Platform"/>
            <consortium name="The Broad Institute Genome Sequencing Center for Infectious Disease"/>
            <person name="Wu L."/>
            <person name="Ma J."/>
        </authorList>
    </citation>
    <scope>NUCLEOTIDE SEQUENCE [LARGE SCALE GENOMIC DNA]</scope>
    <source>
        <strain evidence="2">CCUG 60529</strain>
    </source>
</reference>
<sequence>MKKTTLIKSLPFFIALFCAVNIGFGQIVAWEFATKLGNEATVNATTLAPNLNPSILSRGTGIDPRGLGDSFSSDDFNTAGNTQANAILFNDYLEFQVSASTGYQVSLSTLDASFRRSSTGPDKFIWRYSTNGITFTDIGGIISYNTVAGNGTPQTQINLSAISALQNVLSGTIITFRLYGWGATAANGTFALRNTSGNDLSIGGTVTAAPACPTTVTWNGTWSGTPTASTAVIIDAPYDTGFGGAQTSFNACSLTVNSLLTVANNTYVEVQNDVSVSGEIYVDTQGAFVQRGNVGTFTLTGSGKASVQKQTPQKAKWYYYTYWSSPVVGTTIGTVFPDVDGDRRFWFNANNYLDQHTVGTTNGIPDDIDDDNNDWQYALASEVMAAGKGYAVTEARLHMPNATGSANFSGAFNTRNVTTGISYNPLNTLYSWNFIGNPYPSAIDFHAFYLANSTIVEGLAYFWSQASPPLSTNPGNQQLNFNLNDYAIYSFGLSAGTKGGGPDTPTRYIPTGQGFFIPSKATGTVTFTNDMRMANTTSNSLFFKNTEAKSKAAALANANKLWLNLTSDNGVFGQILMGYVDGATNGLDGLTYDAPKVPSEVPASLYWLIEESNNKFTIQGKAANSINEDETIQLGFKTTINVATLYTLSIAQLQGDFLTNNPVYLRDNLLNKVHDLSVSDYTFSSEVGEFNKRFEIVFTNKTLADTGFTTDANSVKITSLDNNSVSFKASNNLNISQVSILDMLGRTLYSFKGNSNEETYKLSNLNQNVFIAKITLSNGAVVTKKAVLK</sequence>
<organism evidence="1 2">
    <name type="scientific">Mariniflexile aquimaris</name>
    <dbReference type="NCBI Taxonomy" id="881009"/>
    <lineage>
        <taxon>Bacteria</taxon>
        <taxon>Pseudomonadati</taxon>
        <taxon>Bacteroidota</taxon>
        <taxon>Flavobacteriia</taxon>
        <taxon>Flavobacteriales</taxon>
        <taxon>Flavobacteriaceae</taxon>
        <taxon>Mariniflexile</taxon>
    </lineage>
</organism>
<evidence type="ECO:0000313" key="1">
    <source>
        <dbReference type="EMBL" id="MFD0834581.1"/>
    </source>
</evidence>
<evidence type="ECO:0000313" key="2">
    <source>
        <dbReference type="Proteomes" id="UP001597011"/>
    </source>
</evidence>
<dbReference type="Proteomes" id="UP001597011">
    <property type="component" value="Unassembled WGS sequence"/>
</dbReference>
<keyword evidence="2" id="KW-1185">Reference proteome</keyword>
<name>A0ABW3BNC7_9FLAO</name>
<gene>
    <name evidence="1" type="ORF">ACFQ0I_02290</name>
</gene>
<evidence type="ECO:0008006" key="3">
    <source>
        <dbReference type="Google" id="ProtNLM"/>
    </source>
</evidence>